<reference evidence="2" key="1">
    <citation type="submission" date="2020-04" db="EMBL/GenBank/DDBJ databases">
        <authorList>
            <person name="Chiriac C."/>
            <person name="Salcher M."/>
            <person name="Ghai R."/>
            <person name="Kavagutti S V."/>
        </authorList>
    </citation>
    <scope>NUCLEOTIDE SEQUENCE</scope>
</reference>
<evidence type="ECO:0000256" key="1">
    <source>
        <dbReference type="SAM" id="MobiDB-lite"/>
    </source>
</evidence>
<organism evidence="2">
    <name type="scientific">uncultured Caudovirales phage</name>
    <dbReference type="NCBI Taxonomy" id="2100421"/>
    <lineage>
        <taxon>Viruses</taxon>
        <taxon>Duplodnaviria</taxon>
        <taxon>Heunggongvirae</taxon>
        <taxon>Uroviricota</taxon>
        <taxon>Caudoviricetes</taxon>
        <taxon>Peduoviridae</taxon>
        <taxon>Maltschvirus</taxon>
        <taxon>Maltschvirus maltsch</taxon>
    </lineage>
</organism>
<feature type="compositionally biased region" description="Low complexity" evidence="1">
    <location>
        <begin position="262"/>
        <end position="282"/>
    </location>
</feature>
<proteinExistence type="predicted"/>
<evidence type="ECO:0000313" key="2">
    <source>
        <dbReference type="EMBL" id="CAB4142397.1"/>
    </source>
</evidence>
<accession>A0A6J5M9L4</accession>
<protein>
    <submittedName>
        <fullName evidence="2">Uncharacterized protein</fullName>
    </submittedName>
</protein>
<feature type="region of interest" description="Disordered" evidence="1">
    <location>
        <begin position="256"/>
        <end position="332"/>
    </location>
</feature>
<sequence>MSGAIDGSIARGFNPTAPANANPFGQFSATIDMANSINRFRREDETFNAQQTIGRALQNAMDPRTGQINQEAFRAEIGNNPLAGFLAPQALAQAKALEQGTLQVQQSQALLGMARLSNLRQSVQGLLANPNVGREDVVKAVGELLALPENERPFSATVAAATLANLPSNPAGVRQWLIQQMASTDQGLQQIQRFLPTPTGVPNGAGTRFVDTNPLTNPNAAGQSVTNEPSPADRNALVQRYNPETRQMEFVPRQELSPMVSGSGAPAAGTAPGQGTPPGSGSTPPPNNTPFGSGRYPGSSPQTGQVPGATTPPTQRPSTSAAPAGPPLGASGASEITAARSAEQGIELSRQADEVPTILSTLGNMKTMLRQFNTGPGASWTREMVNAYNRVAPPTMQIRVEGTAAQEEFVKLSVQLAQQQFRALGGTGANEQLASAMRTSPNETISRMGNMSIIALLQGNADALRVKNDEWQKWLSSGRGPETYGQFSNEFNRGFDPRIFQAIHMSPESRRQMTSVMSPTERETFNRNFRSAIDKGWISIPGSEASGGR</sequence>
<feature type="region of interest" description="Disordered" evidence="1">
    <location>
        <begin position="197"/>
        <end position="233"/>
    </location>
</feature>
<feature type="compositionally biased region" description="Low complexity" evidence="1">
    <location>
        <begin position="317"/>
        <end position="332"/>
    </location>
</feature>
<gene>
    <name evidence="2" type="ORF">UFOVP442_16</name>
</gene>
<dbReference type="EMBL" id="LR796419">
    <property type="protein sequence ID" value="CAB4142397.1"/>
    <property type="molecule type" value="Genomic_DNA"/>
</dbReference>
<name>A0A6J5M9L4_9CAUD</name>
<feature type="compositionally biased region" description="Polar residues" evidence="1">
    <location>
        <begin position="213"/>
        <end position="229"/>
    </location>
</feature>